<gene>
    <name evidence="1" type="ordered locus">Solca_3279</name>
</gene>
<sequence>MILRFCLNLNSTARSNLFKSQYFSIFGAEPVDYELLINELMPLG</sequence>
<dbReference type="Proteomes" id="UP000007590">
    <property type="component" value="Chromosome"/>
</dbReference>
<dbReference type="KEGG" id="scn:Solca_3279"/>
<dbReference type="HOGENOM" id="CLU_3222159_0_0_10"/>
<evidence type="ECO:0000313" key="1">
    <source>
        <dbReference type="EMBL" id="AFD08289.1"/>
    </source>
</evidence>
<protein>
    <submittedName>
        <fullName evidence="1">Uncharacterized protein</fullName>
    </submittedName>
</protein>
<proteinExistence type="predicted"/>
<dbReference type="EMBL" id="CP003349">
    <property type="protein sequence ID" value="AFD08289.1"/>
    <property type="molecule type" value="Genomic_DNA"/>
</dbReference>
<accession>H8KWW0</accession>
<dbReference type="STRING" id="929556.Solca_3279"/>
<dbReference type="AlphaFoldDB" id="H8KWW0"/>
<name>H8KWW0_SOLCM</name>
<keyword evidence="2" id="KW-1185">Reference proteome</keyword>
<organism evidence="1 2">
    <name type="scientific">Solitalea canadensis (strain ATCC 29591 / DSM 3403 / JCM 21819 / LMG 8368 / NBRC 15130 / NCIMB 12057 / USAM 9D)</name>
    <name type="common">Flexibacter canadensis</name>
    <dbReference type="NCBI Taxonomy" id="929556"/>
    <lineage>
        <taxon>Bacteria</taxon>
        <taxon>Pseudomonadati</taxon>
        <taxon>Bacteroidota</taxon>
        <taxon>Sphingobacteriia</taxon>
        <taxon>Sphingobacteriales</taxon>
        <taxon>Sphingobacteriaceae</taxon>
        <taxon>Solitalea</taxon>
    </lineage>
</organism>
<evidence type="ECO:0000313" key="2">
    <source>
        <dbReference type="Proteomes" id="UP000007590"/>
    </source>
</evidence>
<reference evidence="1" key="1">
    <citation type="submission" date="2012-02" db="EMBL/GenBank/DDBJ databases">
        <title>The complete genome of Solitalea canadensis DSM 3403.</title>
        <authorList>
            <consortium name="US DOE Joint Genome Institute (JGI-PGF)"/>
            <person name="Lucas S."/>
            <person name="Copeland A."/>
            <person name="Lapidus A."/>
            <person name="Glavina del Rio T."/>
            <person name="Dalin E."/>
            <person name="Tice H."/>
            <person name="Bruce D."/>
            <person name="Goodwin L."/>
            <person name="Pitluck S."/>
            <person name="Peters L."/>
            <person name="Ovchinnikova G."/>
            <person name="Lu M."/>
            <person name="Kyrpides N."/>
            <person name="Mavromatis K."/>
            <person name="Ivanova N."/>
            <person name="Brettin T."/>
            <person name="Detter J.C."/>
            <person name="Han C."/>
            <person name="Larimer F."/>
            <person name="Land M."/>
            <person name="Hauser L."/>
            <person name="Markowitz V."/>
            <person name="Cheng J.-F."/>
            <person name="Hugenholtz P."/>
            <person name="Woyke T."/>
            <person name="Wu D."/>
            <person name="Spring S."/>
            <person name="Schroeder M."/>
            <person name="Kopitz M."/>
            <person name="Brambilla E."/>
            <person name="Klenk H.-P."/>
            <person name="Eisen J.A."/>
        </authorList>
    </citation>
    <scope>NUCLEOTIDE SEQUENCE</scope>
    <source>
        <strain evidence="1">DSM 3403</strain>
    </source>
</reference>